<gene>
    <name evidence="2" type="ORF">ACFO4N_12540</name>
</gene>
<protein>
    <submittedName>
        <fullName evidence="2">Nucleotidyltransferase family protein</fullName>
    </submittedName>
</protein>
<dbReference type="InterPro" id="IPR041633">
    <property type="entry name" value="Polbeta"/>
</dbReference>
<dbReference type="SUPFAM" id="SSF81301">
    <property type="entry name" value="Nucleotidyltransferase"/>
    <property type="match status" value="1"/>
</dbReference>
<evidence type="ECO:0000313" key="3">
    <source>
        <dbReference type="Proteomes" id="UP001596022"/>
    </source>
</evidence>
<dbReference type="Gene3D" id="3.30.460.10">
    <property type="entry name" value="Beta Polymerase, domain 2"/>
    <property type="match status" value="1"/>
</dbReference>
<dbReference type="EMBL" id="JBHSFW010000009">
    <property type="protein sequence ID" value="MFC4619541.1"/>
    <property type="molecule type" value="Genomic_DNA"/>
</dbReference>
<dbReference type="Proteomes" id="UP001596022">
    <property type="component" value="Unassembled WGS sequence"/>
</dbReference>
<evidence type="ECO:0000259" key="1">
    <source>
        <dbReference type="Pfam" id="PF18765"/>
    </source>
</evidence>
<name>A0ABV9GN03_9BACL</name>
<comment type="caution">
    <text evidence="2">The sequence shown here is derived from an EMBL/GenBank/DDBJ whole genome shotgun (WGS) entry which is preliminary data.</text>
</comment>
<reference evidence="3" key="1">
    <citation type="journal article" date="2019" name="Int. J. Syst. Evol. Microbiol.">
        <title>The Global Catalogue of Microorganisms (GCM) 10K type strain sequencing project: providing services to taxonomists for standard genome sequencing and annotation.</title>
        <authorList>
            <consortium name="The Broad Institute Genomics Platform"/>
            <consortium name="The Broad Institute Genome Sequencing Center for Infectious Disease"/>
            <person name="Wu L."/>
            <person name="Ma J."/>
        </authorList>
    </citation>
    <scope>NUCLEOTIDE SEQUENCE [LARGE SCALE GENOMIC DNA]</scope>
    <source>
        <strain evidence="3">CGMCC 1.16306</strain>
    </source>
</reference>
<sequence length="114" mass="13261">MRESIWLPRFRFIIISGNSQKSENVIKCHQRSRENILKKFVTLPGITRYLFGSWARGEERSSSDIDLSVLYESPLPRGTLAKLRLAFVDLATTNTDFKEPVLQETSRWNDRSKD</sequence>
<accession>A0ABV9GN03</accession>
<feature type="domain" description="Polymerase beta nucleotidyltransferase" evidence="1">
    <location>
        <begin position="48"/>
        <end position="90"/>
    </location>
</feature>
<dbReference type="CDD" id="cd05403">
    <property type="entry name" value="NT_KNTase_like"/>
    <property type="match status" value="1"/>
</dbReference>
<dbReference type="RefSeq" id="WP_376846633.1">
    <property type="nucleotide sequence ID" value="NZ_JBHSFW010000009.1"/>
</dbReference>
<evidence type="ECO:0000313" key="2">
    <source>
        <dbReference type="EMBL" id="MFC4619541.1"/>
    </source>
</evidence>
<dbReference type="Pfam" id="PF18765">
    <property type="entry name" value="Polbeta"/>
    <property type="match status" value="1"/>
</dbReference>
<organism evidence="2 3">
    <name type="scientific">Camelliibacillus cellulosilyticus</name>
    <dbReference type="NCBI Taxonomy" id="2174486"/>
    <lineage>
        <taxon>Bacteria</taxon>
        <taxon>Bacillati</taxon>
        <taxon>Bacillota</taxon>
        <taxon>Bacilli</taxon>
        <taxon>Bacillales</taxon>
        <taxon>Sporolactobacillaceae</taxon>
        <taxon>Camelliibacillus</taxon>
    </lineage>
</organism>
<dbReference type="InterPro" id="IPR043519">
    <property type="entry name" value="NT_sf"/>
</dbReference>
<keyword evidence="3" id="KW-1185">Reference proteome</keyword>
<proteinExistence type="predicted"/>